<keyword evidence="4" id="KW-1185">Reference proteome</keyword>
<reference evidence="4" key="1">
    <citation type="submission" date="2015-09" db="EMBL/GenBank/DDBJ databases">
        <authorList>
            <consortium name="Pathogen Informatics"/>
        </authorList>
    </citation>
    <scope>NUCLEOTIDE SEQUENCE [LARGE SCALE GENOMIC DNA]</scope>
    <source>
        <strain evidence="4">Lake Konstanz</strain>
    </source>
</reference>
<keyword evidence="2" id="KW-0472">Membrane</keyword>
<accession>A0A0S4JET2</accession>
<gene>
    <name evidence="3" type="ORF">BSAL_11415</name>
</gene>
<feature type="compositionally biased region" description="Basic and acidic residues" evidence="1">
    <location>
        <begin position="35"/>
        <end position="45"/>
    </location>
</feature>
<feature type="compositionally biased region" description="Polar residues" evidence="1">
    <location>
        <begin position="93"/>
        <end position="110"/>
    </location>
</feature>
<feature type="compositionally biased region" description="Polar residues" evidence="1">
    <location>
        <begin position="47"/>
        <end position="56"/>
    </location>
</feature>
<keyword evidence="2 3" id="KW-0812">Transmembrane</keyword>
<evidence type="ECO:0000256" key="2">
    <source>
        <dbReference type="SAM" id="Phobius"/>
    </source>
</evidence>
<protein>
    <submittedName>
        <fullName evidence="3">Transmembrane protein, putative</fullName>
    </submittedName>
</protein>
<evidence type="ECO:0000313" key="4">
    <source>
        <dbReference type="Proteomes" id="UP000051952"/>
    </source>
</evidence>
<dbReference type="VEuPathDB" id="TriTrypDB:BSAL_11415"/>
<feature type="region of interest" description="Disordered" evidence="1">
    <location>
        <begin position="81"/>
        <end position="113"/>
    </location>
</feature>
<dbReference type="AlphaFoldDB" id="A0A0S4JET2"/>
<proteinExistence type="predicted"/>
<evidence type="ECO:0000313" key="3">
    <source>
        <dbReference type="EMBL" id="CUG87680.1"/>
    </source>
</evidence>
<keyword evidence="2" id="KW-1133">Transmembrane helix</keyword>
<sequence length="164" mass="18177">MQEMREREALVDIVATKVDSGLVFFTHKSSYNRNGEPRDNARDVDQTVPSDGNTSRRIIDGVNLSDYHGTHPYVRVHISNATAGSTPPRRNAPTHNSVGAPNDPTAQPTEGTPLLAPQLSEWPWIVSKLSDLIFANKLFSVILLFVVILLVYVVAMAQKNNDRK</sequence>
<organism evidence="3 4">
    <name type="scientific">Bodo saltans</name>
    <name type="common">Flagellated protozoan</name>
    <dbReference type="NCBI Taxonomy" id="75058"/>
    <lineage>
        <taxon>Eukaryota</taxon>
        <taxon>Discoba</taxon>
        <taxon>Euglenozoa</taxon>
        <taxon>Kinetoplastea</taxon>
        <taxon>Metakinetoplastina</taxon>
        <taxon>Eubodonida</taxon>
        <taxon>Bodonidae</taxon>
        <taxon>Bodo</taxon>
    </lineage>
</organism>
<name>A0A0S4JET2_BODSA</name>
<dbReference type="EMBL" id="CYKH01001573">
    <property type="protein sequence ID" value="CUG87680.1"/>
    <property type="molecule type" value="Genomic_DNA"/>
</dbReference>
<feature type="transmembrane region" description="Helical" evidence="2">
    <location>
        <begin position="138"/>
        <end position="157"/>
    </location>
</feature>
<evidence type="ECO:0000256" key="1">
    <source>
        <dbReference type="SAM" id="MobiDB-lite"/>
    </source>
</evidence>
<feature type="region of interest" description="Disordered" evidence="1">
    <location>
        <begin position="31"/>
        <end position="56"/>
    </location>
</feature>
<dbReference type="Proteomes" id="UP000051952">
    <property type="component" value="Unassembled WGS sequence"/>
</dbReference>